<dbReference type="RefSeq" id="XP_044657518.1">
    <property type="nucleotide sequence ID" value="XM_044801583.1"/>
</dbReference>
<dbReference type="EMBL" id="BOLY01000004">
    <property type="protein sequence ID" value="GIZ43031.1"/>
    <property type="molecule type" value="Genomic_DNA"/>
</dbReference>
<feature type="signal peptide" evidence="2">
    <location>
        <begin position="1"/>
        <end position="20"/>
    </location>
</feature>
<sequence length="265" mass="27354">MSPLGRSLLLLAPLSYTALGQYLAPAGFTIPATNGSLPSPADSNNPCASGFFPGRDETIVTIPYTYSQVISIIGNFTNLTWAGSPPDSVSTNASASTLSGNNWQPGDARFYELQGATVIESILTYSKPDTDGPYIEVHTLAPLGITLPGGVNISSYADFDGQVWEATCDGRAVQANFTTVFCATDATVAGAAFKAIHGESVLEVGKMLGGENFTSCDALNAGGESSTTTSSPEVSTGGSTTLRGSSTGTACIVAIVMAIMSYMWL</sequence>
<comment type="caution">
    <text evidence="3">The sequence shown here is derived from an EMBL/GenBank/DDBJ whole genome shotgun (WGS) entry which is preliminary data.</text>
</comment>
<dbReference type="GeneID" id="68291850"/>
<dbReference type="AlphaFoldDB" id="A0A9P3CHU0"/>
<proteinExistence type="predicted"/>
<evidence type="ECO:0000256" key="1">
    <source>
        <dbReference type="SAM" id="MobiDB-lite"/>
    </source>
</evidence>
<feature type="chain" id="PRO_5040180498" evidence="2">
    <location>
        <begin position="21"/>
        <end position="265"/>
    </location>
</feature>
<dbReference type="OrthoDB" id="5421637at2759"/>
<evidence type="ECO:0000256" key="2">
    <source>
        <dbReference type="SAM" id="SignalP"/>
    </source>
</evidence>
<evidence type="ECO:0000313" key="4">
    <source>
        <dbReference type="Proteomes" id="UP000825890"/>
    </source>
</evidence>
<name>A0A9P3CHU0_9PEZI</name>
<protein>
    <submittedName>
        <fullName evidence="3">Uncharacterized protein</fullName>
    </submittedName>
</protein>
<dbReference type="Proteomes" id="UP000825890">
    <property type="component" value="Unassembled WGS sequence"/>
</dbReference>
<evidence type="ECO:0000313" key="3">
    <source>
        <dbReference type="EMBL" id="GIZ43031.1"/>
    </source>
</evidence>
<feature type="compositionally biased region" description="Low complexity" evidence="1">
    <location>
        <begin position="222"/>
        <end position="244"/>
    </location>
</feature>
<feature type="region of interest" description="Disordered" evidence="1">
    <location>
        <begin position="221"/>
        <end position="244"/>
    </location>
</feature>
<accession>A0A9P3CHU0</accession>
<keyword evidence="4" id="KW-1185">Reference proteome</keyword>
<reference evidence="3 4" key="1">
    <citation type="submission" date="2021-01" db="EMBL/GenBank/DDBJ databases">
        <title>Cercospora kikuchii MAFF 305040 whole genome shotgun sequence.</title>
        <authorList>
            <person name="Kashiwa T."/>
            <person name="Suzuki T."/>
        </authorList>
    </citation>
    <scope>NUCLEOTIDE SEQUENCE [LARGE SCALE GENOMIC DNA]</scope>
    <source>
        <strain evidence="3 4">MAFF 305040</strain>
    </source>
</reference>
<gene>
    <name evidence="3" type="ORF">CKM354_000627500</name>
</gene>
<keyword evidence="2" id="KW-0732">Signal</keyword>
<organism evidence="3 4">
    <name type="scientific">Cercospora kikuchii</name>
    <dbReference type="NCBI Taxonomy" id="84275"/>
    <lineage>
        <taxon>Eukaryota</taxon>
        <taxon>Fungi</taxon>
        <taxon>Dikarya</taxon>
        <taxon>Ascomycota</taxon>
        <taxon>Pezizomycotina</taxon>
        <taxon>Dothideomycetes</taxon>
        <taxon>Dothideomycetidae</taxon>
        <taxon>Mycosphaerellales</taxon>
        <taxon>Mycosphaerellaceae</taxon>
        <taxon>Cercospora</taxon>
    </lineage>
</organism>